<evidence type="ECO:0000256" key="3">
    <source>
        <dbReference type="SAM" id="MobiDB-lite"/>
    </source>
</evidence>
<dbReference type="Pfam" id="PF04667">
    <property type="entry name" value="Endosulfine"/>
    <property type="match status" value="1"/>
</dbReference>
<dbReference type="Proteomes" id="UP000777438">
    <property type="component" value="Unassembled WGS sequence"/>
</dbReference>
<evidence type="ECO:0000313" key="4">
    <source>
        <dbReference type="EMBL" id="KAH6884976.1"/>
    </source>
</evidence>
<dbReference type="EMBL" id="JAGPYM010000019">
    <property type="protein sequence ID" value="KAH6884976.1"/>
    <property type="molecule type" value="Genomic_DNA"/>
</dbReference>
<comment type="function">
    <text evidence="2">Plays an essential role in initiation of the G0 program by preventing the degradation of specific nutrient-regulated mRNAs via the 5'-3' mRNA decay pathway.</text>
</comment>
<feature type="region of interest" description="Disordered" evidence="3">
    <location>
        <begin position="1"/>
        <end position="30"/>
    </location>
</feature>
<organism evidence="4 5">
    <name type="scientific">Thelonectria olida</name>
    <dbReference type="NCBI Taxonomy" id="1576542"/>
    <lineage>
        <taxon>Eukaryota</taxon>
        <taxon>Fungi</taxon>
        <taxon>Dikarya</taxon>
        <taxon>Ascomycota</taxon>
        <taxon>Pezizomycotina</taxon>
        <taxon>Sordariomycetes</taxon>
        <taxon>Hypocreomycetidae</taxon>
        <taxon>Hypocreales</taxon>
        <taxon>Nectriaceae</taxon>
        <taxon>Thelonectria</taxon>
    </lineage>
</organism>
<accession>A0A9P9APR8</accession>
<evidence type="ECO:0000256" key="1">
    <source>
        <dbReference type="ARBA" id="ARBA00010520"/>
    </source>
</evidence>
<reference evidence="4 5" key="1">
    <citation type="journal article" date="2021" name="Nat. Commun.">
        <title>Genetic determinants of endophytism in the Arabidopsis root mycobiome.</title>
        <authorList>
            <person name="Mesny F."/>
            <person name="Miyauchi S."/>
            <person name="Thiergart T."/>
            <person name="Pickel B."/>
            <person name="Atanasova L."/>
            <person name="Karlsson M."/>
            <person name="Huettel B."/>
            <person name="Barry K.W."/>
            <person name="Haridas S."/>
            <person name="Chen C."/>
            <person name="Bauer D."/>
            <person name="Andreopoulos W."/>
            <person name="Pangilinan J."/>
            <person name="LaButti K."/>
            <person name="Riley R."/>
            <person name="Lipzen A."/>
            <person name="Clum A."/>
            <person name="Drula E."/>
            <person name="Henrissat B."/>
            <person name="Kohler A."/>
            <person name="Grigoriev I.V."/>
            <person name="Martin F.M."/>
            <person name="Hacquard S."/>
        </authorList>
    </citation>
    <scope>NUCLEOTIDE SEQUENCE [LARGE SCALE GENOMIC DNA]</scope>
    <source>
        <strain evidence="4 5">MPI-CAGE-CH-0241</strain>
    </source>
</reference>
<sequence>MDPAKNPDPPTERDKNLLRKYGTTVTRGNLLHHQLERRKYFDSGDFALSQARRPSNIGAVDTGNEHPIRKNISHPSAPAPSSSNIDDDAAQDFRDEKKTKSRPASHHQEEVATQTRVGPGDSKQDSNV</sequence>
<dbReference type="OrthoDB" id="5949865at2759"/>
<protein>
    <recommendedName>
        <fullName evidence="2">mRNA stability protein</fullName>
    </recommendedName>
</protein>
<feature type="compositionally biased region" description="Low complexity" evidence="3">
    <location>
        <begin position="75"/>
        <end position="84"/>
    </location>
</feature>
<evidence type="ECO:0000256" key="2">
    <source>
        <dbReference type="RuleBase" id="RU363120"/>
    </source>
</evidence>
<name>A0A9P9APR8_9HYPO</name>
<comment type="similarity">
    <text evidence="1 2">Belongs to the endosulfine family.</text>
</comment>
<evidence type="ECO:0000313" key="5">
    <source>
        <dbReference type="Proteomes" id="UP000777438"/>
    </source>
</evidence>
<dbReference type="InterPro" id="IPR006760">
    <property type="entry name" value="Endosulphine"/>
</dbReference>
<feature type="region of interest" description="Disordered" evidence="3">
    <location>
        <begin position="47"/>
        <end position="128"/>
    </location>
</feature>
<keyword evidence="5" id="KW-1185">Reference proteome</keyword>
<comment type="caution">
    <text evidence="4">The sequence shown here is derived from an EMBL/GenBank/DDBJ whole genome shotgun (WGS) entry which is preliminary data.</text>
</comment>
<gene>
    <name evidence="4" type="ORF">B0T10DRAFT_99101</name>
</gene>
<dbReference type="AlphaFoldDB" id="A0A9P9APR8"/>
<proteinExistence type="inferred from homology"/>